<accession>W6ZY21</accession>
<dbReference type="AlphaFoldDB" id="W6ZY21"/>
<sequence length="240" mass="28429">MPNRTQYNFLRLCKLGEEKIDQSFKHDNDLSDDYFSQVKTKYGKSYEDSYTRRKFFCYLKKRTEFHDLIHNDDIGKYFYYWIYSDLSDKDKNYDVALNLYTYFLKAYSAYAPGPDICRIDMYGDKANILKRSAILIELNDTLNEIFNNDSKEPNCSSVIQFSKLYSQHVEECHNNYDHHFCGELQKFKQKYDEKMRTIEDCDAPSILPSAIKHDLLGTIMKAVITLAAFSYSLFLLYKVK</sequence>
<protein>
    <submittedName>
        <fullName evidence="2">Uncharacterized protein</fullName>
    </submittedName>
</protein>
<keyword evidence="1" id="KW-0812">Transmembrane</keyword>
<evidence type="ECO:0000256" key="1">
    <source>
        <dbReference type="SAM" id="Phobius"/>
    </source>
</evidence>
<feature type="transmembrane region" description="Helical" evidence="1">
    <location>
        <begin position="215"/>
        <end position="237"/>
    </location>
</feature>
<evidence type="ECO:0000313" key="3">
    <source>
        <dbReference type="Proteomes" id="UP000030640"/>
    </source>
</evidence>
<keyword evidence="3" id="KW-1185">Reference proteome</keyword>
<dbReference type="GeneID" id="20040716"/>
<evidence type="ECO:0000313" key="2">
    <source>
        <dbReference type="EMBL" id="EUD64175.1"/>
    </source>
</evidence>
<reference evidence="2 3" key="1">
    <citation type="submission" date="2013-02" db="EMBL/GenBank/DDBJ databases">
        <title>The Genome Sequence of Plasmodium inui San Antonio 1.</title>
        <authorList>
            <consortium name="The Broad Institute Genome Sequencing Platform"/>
            <consortium name="The Broad Institute Genome Sequencing Center for Infectious Disease"/>
            <person name="Neafsey D."/>
            <person name="Cheeseman I."/>
            <person name="Volkman S."/>
            <person name="Adams J."/>
            <person name="Walker B."/>
            <person name="Young S.K."/>
            <person name="Zeng Q."/>
            <person name="Gargeya S."/>
            <person name="Fitzgerald M."/>
            <person name="Haas B."/>
            <person name="Abouelleil A."/>
            <person name="Alvarado L."/>
            <person name="Arachchi H.M."/>
            <person name="Berlin A.M."/>
            <person name="Chapman S.B."/>
            <person name="Dewar J."/>
            <person name="Goldberg J."/>
            <person name="Griggs A."/>
            <person name="Gujja S."/>
            <person name="Hansen M."/>
            <person name="Howarth C."/>
            <person name="Imamovic A."/>
            <person name="Larimer J."/>
            <person name="McCowan C."/>
            <person name="Murphy C."/>
            <person name="Neiman D."/>
            <person name="Pearson M."/>
            <person name="Priest M."/>
            <person name="Roberts A."/>
            <person name="Saif S."/>
            <person name="Shea T."/>
            <person name="Sisk P."/>
            <person name="Sykes S."/>
            <person name="Wortman J."/>
            <person name="Nusbaum C."/>
            <person name="Birren B."/>
        </authorList>
    </citation>
    <scope>NUCLEOTIDE SEQUENCE [LARGE SCALE GENOMIC DNA]</scope>
    <source>
        <strain evidence="2 3">San Antonio 1</strain>
    </source>
</reference>
<dbReference type="VEuPathDB" id="PlasmoDB:C922_05442"/>
<dbReference type="RefSeq" id="XP_008819235.1">
    <property type="nucleotide sequence ID" value="XM_008821013.1"/>
</dbReference>
<dbReference type="Proteomes" id="UP000030640">
    <property type="component" value="Unassembled WGS sequence"/>
</dbReference>
<proteinExistence type="predicted"/>
<keyword evidence="1" id="KW-1133">Transmembrane helix</keyword>
<dbReference type="OrthoDB" id="382545at2759"/>
<keyword evidence="1" id="KW-0472">Membrane</keyword>
<organism evidence="2 3">
    <name type="scientific">Plasmodium inui San Antonio 1</name>
    <dbReference type="NCBI Taxonomy" id="1237626"/>
    <lineage>
        <taxon>Eukaryota</taxon>
        <taxon>Sar</taxon>
        <taxon>Alveolata</taxon>
        <taxon>Apicomplexa</taxon>
        <taxon>Aconoidasida</taxon>
        <taxon>Haemosporida</taxon>
        <taxon>Plasmodiidae</taxon>
        <taxon>Plasmodium</taxon>
        <taxon>Plasmodium (Plasmodium)</taxon>
    </lineage>
</organism>
<dbReference type="EMBL" id="KI965532">
    <property type="protein sequence ID" value="EUD64175.1"/>
    <property type="molecule type" value="Genomic_DNA"/>
</dbReference>
<gene>
    <name evidence="2" type="ORF">C922_05442</name>
</gene>
<name>W6ZY21_9APIC</name>